<evidence type="ECO:0000313" key="2">
    <source>
        <dbReference type="Proteomes" id="UP000034156"/>
    </source>
</evidence>
<evidence type="ECO:0000313" key="1">
    <source>
        <dbReference type="EMBL" id="AKH37215.1"/>
    </source>
</evidence>
<dbReference type="EMBL" id="CP011451">
    <property type="protein sequence ID" value="AKH37215.1"/>
    <property type="molecule type" value="Genomic_DNA"/>
</dbReference>
<dbReference type="AlphaFoldDB" id="A0A0F7KA73"/>
<proteinExistence type="predicted"/>
<protein>
    <submittedName>
        <fullName evidence="1">Uncharacterized protein</fullName>
    </submittedName>
</protein>
<keyword evidence="2" id="KW-1185">Reference proteome</keyword>
<gene>
    <name evidence="1" type="ORF">AAW31_04345</name>
</gene>
<name>A0A0F7KA73_9PROT</name>
<reference evidence="2" key="1">
    <citation type="submission" date="2015-05" db="EMBL/GenBank/DDBJ databases">
        <title>Draft genome of Nitrosomonas communis strain Nm2.</title>
        <authorList>
            <person name="Kozlowski J.A."/>
            <person name="Kits K.D."/>
            <person name="Stein L.Y."/>
        </authorList>
    </citation>
    <scope>NUCLEOTIDE SEQUENCE [LARGE SCALE GENOMIC DNA]</scope>
    <source>
        <strain evidence="2">Nm2</strain>
    </source>
</reference>
<dbReference type="KEGG" id="nco:AAW31_04345"/>
<dbReference type="Proteomes" id="UP000034156">
    <property type="component" value="Chromosome"/>
</dbReference>
<dbReference type="PATRIC" id="fig|44574.3.peg.1039"/>
<sequence length="63" mass="7130">MQYGSVRANSAATYTIRIADSAFFRAEQINWLIERAHISTRALLYHLLSSPPLQALLLSCYCL</sequence>
<organism evidence="1 2">
    <name type="scientific">Nitrosomonas communis</name>
    <dbReference type="NCBI Taxonomy" id="44574"/>
    <lineage>
        <taxon>Bacteria</taxon>
        <taxon>Pseudomonadati</taxon>
        <taxon>Pseudomonadota</taxon>
        <taxon>Betaproteobacteria</taxon>
        <taxon>Nitrosomonadales</taxon>
        <taxon>Nitrosomonadaceae</taxon>
        <taxon>Nitrosomonas</taxon>
    </lineage>
</organism>
<accession>A0A0F7KA73</accession>
<reference evidence="1 2" key="2">
    <citation type="journal article" date="2016" name="Genome Announc.">
        <title>Genome Sequence of Nitrosomonas communis Strain Nm2, a Mesophilic Ammonia-Oxidizing Bacterium Isolated from Mediterranean Soil.</title>
        <authorList>
            <person name="Kozlowski J.A."/>
            <person name="Kits K.D."/>
            <person name="Stein L.Y."/>
        </authorList>
    </citation>
    <scope>NUCLEOTIDE SEQUENCE [LARGE SCALE GENOMIC DNA]</scope>
    <source>
        <strain evidence="1 2">Nm2</strain>
    </source>
</reference>